<comment type="caution">
    <text evidence="2">The sequence shown here is derived from an EMBL/GenBank/DDBJ whole genome shotgun (WGS) entry which is preliminary data.</text>
</comment>
<evidence type="ECO:0000313" key="3">
    <source>
        <dbReference type="Proteomes" id="UP000030377"/>
    </source>
</evidence>
<protein>
    <recommendedName>
        <fullName evidence="4">Secreted protein</fullName>
    </recommendedName>
</protein>
<dbReference type="EMBL" id="JRPN01000040">
    <property type="protein sequence ID" value="KGT73770.1"/>
    <property type="molecule type" value="Genomic_DNA"/>
</dbReference>
<feature type="signal peptide" evidence="1">
    <location>
        <begin position="1"/>
        <end position="22"/>
    </location>
</feature>
<evidence type="ECO:0000313" key="2">
    <source>
        <dbReference type="EMBL" id="KGT73770.1"/>
    </source>
</evidence>
<gene>
    <name evidence="2" type="ORF">MA20_41940</name>
</gene>
<dbReference type="Proteomes" id="UP000030377">
    <property type="component" value="Unassembled WGS sequence"/>
</dbReference>
<reference evidence="2 3" key="1">
    <citation type="submission" date="2014-09" db="EMBL/GenBank/DDBJ databases">
        <title>Draft genome of Bradyrhizobium japonicum Is-34.</title>
        <authorList>
            <person name="Tsurumaru H."/>
            <person name="Yamakawa T."/>
            <person name="Hashimoto S."/>
            <person name="Okizaki K."/>
            <person name="Kanesaki Y."/>
            <person name="Yoshikawa H."/>
            <person name="Yajima S."/>
        </authorList>
    </citation>
    <scope>NUCLEOTIDE SEQUENCE [LARGE SCALE GENOMIC DNA]</scope>
    <source>
        <strain evidence="2 3">Is-34</strain>
    </source>
</reference>
<evidence type="ECO:0008006" key="4">
    <source>
        <dbReference type="Google" id="ProtNLM"/>
    </source>
</evidence>
<dbReference type="AlphaFoldDB" id="A0A0A3XHH7"/>
<proteinExistence type="predicted"/>
<accession>A0A0A3XHH7</accession>
<sequence length="68" mass="7287">MVQHRFKIGVLFVRLTPCAAGAGTNEASLQKSLSGRSAAAGQKQRMRGPSPRLRITAQVFGAPLFSFL</sequence>
<name>A0A0A3XHH7_BRAJP</name>
<organism evidence="2 3">
    <name type="scientific">Bradyrhizobium japonicum</name>
    <dbReference type="NCBI Taxonomy" id="375"/>
    <lineage>
        <taxon>Bacteria</taxon>
        <taxon>Pseudomonadati</taxon>
        <taxon>Pseudomonadota</taxon>
        <taxon>Alphaproteobacteria</taxon>
        <taxon>Hyphomicrobiales</taxon>
        <taxon>Nitrobacteraceae</taxon>
        <taxon>Bradyrhizobium</taxon>
    </lineage>
</organism>
<keyword evidence="1" id="KW-0732">Signal</keyword>
<evidence type="ECO:0000256" key="1">
    <source>
        <dbReference type="SAM" id="SignalP"/>
    </source>
</evidence>
<feature type="chain" id="PRO_5002016987" description="Secreted protein" evidence="1">
    <location>
        <begin position="23"/>
        <end position="68"/>
    </location>
</feature>